<dbReference type="Proteomes" id="UP001162501">
    <property type="component" value="Chromosome 28"/>
</dbReference>
<evidence type="ECO:0000313" key="2">
    <source>
        <dbReference type="Proteomes" id="UP001162501"/>
    </source>
</evidence>
<accession>A0AC59ZD66</accession>
<reference evidence="1" key="2">
    <citation type="submission" date="2025-03" db="EMBL/GenBank/DDBJ databases">
        <authorList>
            <consortium name="ELIXIR-Norway"/>
            <consortium name="Elixir Norway"/>
        </authorList>
    </citation>
    <scope>NUCLEOTIDE SEQUENCE</scope>
</reference>
<name>A0AC59ZD66_RANTA</name>
<evidence type="ECO:0000313" key="1">
    <source>
        <dbReference type="EMBL" id="CAN0382172.1"/>
    </source>
</evidence>
<organism evidence="1 2">
    <name type="scientific">Rangifer tarandus platyrhynchus</name>
    <name type="common">Svalbard reindeer</name>
    <dbReference type="NCBI Taxonomy" id="3082113"/>
    <lineage>
        <taxon>Eukaryota</taxon>
        <taxon>Metazoa</taxon>
        <taxon>Chordata</taxon>
        <taxon>Craniata</taxon>
        <taxon>Vertebrata</taxon>
        <taxon>Euteleostomi</taxon>
        <taxon>Mammalia</taxon>
        <taxon>Eutheria</taxon>
        <taxon>Laurasiatheria</taxon>
        <taxon>Artiodactyla</taxon>
        <taxon>Ruminantia</taxon>
        <taxon>Pecora</taxon>
        <taxon>Cervidae</taxon>
        <taxon>Odocoileinae</taxon>
        <taxon>Rangifer</taxon>
    </lineage>
</organism>
<dbReference type="EMBL" id="OX596112">
    <property type="protein sequence ID" value="CAN0382172.1"/>
    <property type="molecule type" value="Genomic_DNA"/>
</dbReference>
<gene>
    <name evidence="1" type="ORF">MRATA1EN22A_LOCUS17070</name>
</gene>
<sequence length="195" mass="20516">MLLAPCGGAGFLVELHPISISPLTLHRKVVPTGHLASPHHASDLSVNPLSPSSLLSPDGTQLPPRCLSGVPGLKGSRLPGASTTSTYLSPSARDREVPLTAENSARKTVCSPARPGMATQKQWGHPSVSSQTCVPKLGGDHSSLPQPHTTKEKKHCNSGVAPTSQRLPVVHAAPYLLGPVMRQKLPPGDHELWNC</sequence>
<protein>
    <submittedName>
        <fullName evidence="1">Uncharacterized protein</fullName>
    </submittedName>
</protein>
<reference evidence="1" key="1">
    <citation type="submission" date="2023-05" db="EMBL/GenBank/DDBJ databases">
        <authorList>
            <consortium name="ELIXIR-Norway"/>
        </authorList>
    </citation>
    <scope>NUCLEOTIDE SEQUENCE</scope>
</reference>
<proteinExistence type="predicted"/>